<reference evidence="3 4" key="1">
    <citation type="submission" date="2018-11" db="EMBL/GenBank/DDBJ databases">
        <authorList>
            <person name="Li F."/>
        </authorList>
    </citation>
    <scope>NUCLEOTIDE SEQUENCE [LARGE SCALE GENOMIC DNA]</scope>
    <source>
        <strain evidence="3 4">Gsoil 818</strain>
    </source>
</reference>
<feature type="domain" description="DUF6458" evidence="2">
    <location>
        <begin position="1"/>
        <end position="78"/>
    </location>
</feature>
<gene>
    <name evidence="3" type="ORF">EFL26_12075</name>
</gene>
<keyword evidence="1" id="KW-1133">Transmembrane helix</keyword>
<accession>A0A3N0GML7</accession>
<dbReference type="RefSeq" id="WP_123223121.1">
    <property type="nucleotide sequence ID" value="NZ_RJSF01000040.1"/>
</dbReference>
<protein>
    <recommendedName>
        <fullName evidence="2">DUF6458 domain-containing protein</fullName>
    </recommendedName>
</protein>
<keyword evidence="1" id="KW-0812">Transmembrane</keyword>
<dbReference type="Pfam" id="PF20059">
    <property type="entry name" value="DUF6458"/>
    <property type="match status" value="1"/>
</dbReference>
<dbReference type="Proteomes" id="UP000279994">
    <property type="component" value="Unassembled WGS sequence"/>
</dbReference>
<feature type="transmembrane region" description="Helical" evidence="1">
    <location>
        <begin position="33"/>
        <end position="51"/>
    </location>
</feature>
<evidence type="ECO:0000259" key="2">
    <source>
        <dbReference type="Pfam" id="PF20059"/>
    </source>
</evidence>
<name>A0A3N0GML7_9ACTN</name>
<organism evidence="3 4">
    <name type="scientific">Nocardioides pocheonensis</name>
    <dbReference type="NCBI Taxonomy" id="661485"/>
    <lineage>
        <taxon>Bacteria</taxon>
        <taxon>Bacillati</taxon>
        <taxon>Actinomycetota</taxon>
        <taxon>Actinomycetes</taxon>
        <taxon>Propionibacteriales</taxon>
        <taxon>Nocardioidaceae</taxon>
        <taxon>Nocardioides</taxon>
    </lineage>
</organism>
<sequence>MTIGLGILLIVVGLIFAFDVINADTSAVDGQALGWILVLGGILAIVLPLVIEQMHTRRTATTVVDDRPVRTRRVVEERHVEDPPL</sequence>
<dbReference type="AlphaFoldDB" id="A0A3N0GML7"/>
<proteinExistence type="predicted"/>
<evidence type="ECO:0000313" key="4">
    <source>
        <dbReference type="Proteomes" id="UP000279994"/>
    </source>
</evidence>
<evidence type="ECO:0000313" key="3">
    <source>
        <dbReference type="EMBL" id="RNM13714.1"/>
    </source>
</evidence>
<keyword evidence="1" id="KW-0472">Membrane</keyword>
<comment type="caution">
    <text evidence="3">The sequence shown here is derived from an EMBL/GenBank/DDBJ whole genome shotgun (WGS) entry which is preliminary data.</text>
</comment>
<dbReference type="InterPro" id="IPR045597">
    <property type="entry name" value="DUF6458"/>
</dbReference>
<keyword evidence="4" id="KW-1185">Reference proteome</keyword>
<evidence type="ECO:0000256" key="1">
    <source>
        <dbReference type="SAM" id="Phobius"/>
    </source>
</evidence>
<dbReference type="EMBL" id="RJSF01000040">
    <property type="protein sequence ID" value="RNM13714.1"/>
    <property type="molecule type" value="Genomic_DNA"/>
</dbReference>